<reference evidence="2 3" key="1">
    <citation type="submission" date="2017-07" db="EMBL/GenBank/DDBJ databases">
        <title>Phylogenetic study on the rhizospheric bacterium Ochrobactrum sp. A44.</title>
        <authorList>
            <person name="Krzyzanowska D.M."/>
            <person name="Ossowicki A."/>
            <person name="Rajewska M."/>
            <person name="Maciag T."/>
            <person name="Kaczynski Z."/>
            <person name="Czerwicka M."/>
            <person name="Jafra S."/>
        </authorList>
    </citation>
    <scope>NUCLEOTIDE SEQUENCE [LARGE SCALE GENOMIC DNA]</scope>
    <source>
        <strain evidence="2 3">CCUG 30717</strain>
    </source>
</reference>
<organism evidence="2 3">
    <name type="scientific">Brucella pseudogrignonensis</name>
    <dbReference type="NCBI Taxonomy" id="419475"/>
    <lineage>
        <taxon>Bacteria</taxon>
        <taxon>Pseudomonadati</taxon>
        <taxon>Pseudomonadota</taxon>
        <taxon>Alphaproteobacteria</taxon>
        <taxon>Hyphomicrobiales</taxon>
        <taxon>Brucellaceae</taxon>
        <taxon>Brucella/Ochrobactrum group</taxon>
        <taxon>Brucella</taxon>
    </lineage>
</organism>
<dbReference type="AlphaFoldDB" id="A0A256GVE3"/>
<accession>A0A256GVE3</accession>
<name>A0A256GVE3_9HYPH</name>
<evidence type="ECO:0000313" key="2">
    <source>
        <dbReference type="EMBL" id="OYR30948.1"/>
    </source>
</evidence>
<dbReference type="EMBL" id="NNRM01000001">
    <property type="protein sequence ID" value="OYR30948.1"/>
    <property type="molecule type" value="Genomic_DNA"/>
</dbReference>
<comment type="caution">
    <text evidence="2">The sequence shown here is derived from an EMBL/GenBank/DDBJ whole genome shotgun (WGS) entry which is preliminary data.</text>
</comment>
<proteinExistence type="predicted"/>
<evidence type="ECO:0000256" key="1">
    <source>
        <dbReference type="SAM" id="MobiDB-lite"/>
    </source>
</evidence>
<keyword evidence="3" id="KW-1185">Reference proteome</keyword>
<evidence type="ECO:0000313" key="3">
    <source>
        <dbReference type="Proteomes" id="UP000216188"/>
    </source>
</evidence>
<dbReference type="Proteomes" id="UP000216188">
    <property type="component" value="Unassembled WGS sequence"/>
</dbReference>
<protein>
    <submittedName>
        <fullName evidence="2">Uncharacterized protein</fullName>
    </submittedName>
</protein>
<gene>
    <name evidence="2" type="ORF">CEV34_0004</name>
</gene>
<sequence length="37" mass="4162">MHTTNSYSHFNLAPAGKIDEIDQNADTITAQRRGCRK</sequence>
<feature type="region of interest" description="Disordered" evidence="1">
    <location>
        <begin position="1"/>
        <end position="24"/>
    </location>
</feature>